<organism evidence="3 4">
    <name type="scientific">Pendulispora albinea</name>
    <dbReference type="NCBI Taxonomy" id="2741071"/>
    <lineage>
        <taxon>Bacteria</taxon>
        <taxon>Pseudomonadati</taxon>
        <taxon>Myxococcota</taxon>
        <taxon>Myxococcia</taxon>
        <taxon>Myxococcales</taxon>
        <taxon>Sorangiineae</taxon>
        <taxon>Pendulisporaceae</taxon>
        <taxon>Pendulispora</taxon>
    </lineage>
</organism>
<dbReference type="RefSeq" id="WP_394822400.1">
    <property type="nucleotide sequence ID" value="NZ_CP089984.1"/>
</dbReference>
<keyword evidence="2" id="KW-0963">Cytoplasm</keyword>
<accession>A0ABZ2LUG0</accession>
<keyword evidence="2" id="KW-0694">RNA-binding</keyword>
<evidence type="ECO:0000256" key="2">
    <source>
        <dbReference type="HAMAP-Rule" id="MF_00518"/>
    </source>
</evidence>
<keyword evidence="2" id="KW-0820">tRNA-binding</keyword>
<dbReference type="Gene3D" id="3.50.80.10">
    <property type="entry name" value="D-tyrosyl-tRNA(Tyr) deacylase"/>
    <property type="match status" value="1"/>
</dbReference>
<feature type="short sequence motif" description="Gly-cisPro motif, important for rejection of L-amino acids" evidence="2">
    <location>
        <begin position="137"/>
        <end position="138"/>
    </location>
</feature>
<reference evidence="3 4" key="1">
    <citation type="submission" date="2021-12" db="EMBL/GenBank/DDBJ databases">
        <title>Discovery of the Pendulisporaceae a myxobacterial family with distinct sporulation behavior and unique specialized metabolism.</title>
        <authorList>
            <person name="Garcia R."/>
            <person name="Popoff A."/>
            <person name="Bader C.D."/>
            <person name="Loehr J."/>
            <person name="Walesch S."/>
            <person name="Walt C."/>
            <person name="Boldt J."/>
            <person name="Bunk B."/>
            <person name="Haeckl F.J.F.P.J."/>
            <person name="Gunesch A.P."/>
            <person name="Birkelbach J."/>
            <person name="Nuebel U."/>
            <person name="Pietschmann T."/>
            <person name="Bach T."/>
            <person name="Mueller R."/>
        </authorList>
    </citation>
    <scope>NUCLEOTIDE SEQUENCE [LARGE SCALE GENOMIC DNA]</scope>
    <source>
        <strain evidence="3 4">MSr11954</strain>
    </source>
</reference>
<dbReference type="InterPro" id="IPR023509">
    <property type="entry name" value="DTD-like_sf"/>
</dbReference>
<dbReference type="GO" id="GO:0051499">
    <property type="term" value="F:D-aminoacyl-tRNA deacylase activity"/>
    <property type="evidence" value="ECO:0007669"/>
    <property type="project" value="UniProtKB-EC"/>
</dbReference>
<dbReference type="PANTHER" id="PTHR10472">
    <property type="entry name" value="D-TYROSYL-TRNA TYR DEACYLASE"/>
    <property type="match status" value="1"/>
</dbReference>
<dbReference type="EMBL" id="CP089984">
    <property type="protein sequence ID" value="WXB12780.1"/>
    <property type="molecule type" value="Genomic_DNA"/>
</dbReference>
<dbReference type="EC" id="3.1.1.96" evidence="2"/>
<comment type="similarity">
    <text evidence="1 2">Belongs to the DTD family.</text>
</comment>
<dbReference type="HAMAP" id="MF_00518">
    <property type="entry name" value="Deacylase_Dtd"/>
    <property type="match status" value="1"/>
</dbReference>
<gene>
    <name evidence="2 3" type="primary">dtd</name>
    <name evidence="3" type="ORF">LZC94_33635</name>
</gene>
<evidence type="ECO:0000256" key="1">
    <source>
        <dbReference type="ARBA" id="ARBA00009673"/>
    </source>
</evidence>
<dbReference type="CDD" id="cd00563">
    <property type="entry name" value="Dtyr_deacylase"/>
    <property type="match status" value="1"/>
</dbReference>
<evidence type="ECO:0000313" key="3">
    <source>
        <dbReference type="EMBL" id="WXB12780.1"/>
    </source>
</evidence>
<comment type="function">
    <text evidence="2">An aminoacyl-tRNA editing enzyme that deacylates mischarged D-aminoacyl-tRNAs. Also deacylates mischarged glycyl-tRNA(Ala), protecting cells against glycine mischarging by AlaRS. Acts via tRNA-based rather than protein-based catalysis; rejects L-amino acids rather than detecting D-amino acids in the active site. By recycling D-aminoacyl-tRNA to D-amino acids and free tRNA molecules, this enzyme counteracts the toxicity associated with the formation of D-aminoacyl-tRNA entities in vivo and helps enforce protein L-homochirality.</text>
</comment>
<comment type="catalytic activity">
    <reaction evidence="2">
        <text>glycyl-tRNA(Ala) + H2O = tRNA(Ala) + glycine + H(+)</text>
        <dbReference type="Rhea" id="RHEA:53744"/>
        <dbReference type="Rhea" id="RHEA-COMP:9657"/>
        <dbReference type="Rhea" id="RHEA-COMP:13640"/>
        <dbReference type="ChEBI" id="CHEBI:15377"/>
        <dbReference type="ChEBI" id="CHEBI:15378"/>
        <dbReference type="ChEBI" id="CHEBI:57305"/>
        <dbReference type="ChEBI" id="CHEBI:78442"/>
        <dbReference type="ChEBI" id="CHEBI:78522"/>
    </reaction>
</comment>
<comment type="subunit">
    <text evidence="2">Homodimer.</text>
</comment>
<dbReference type="EC" id="3.1.1.-" evidence="2"/>
<sequence length="150" mass="16415">MRAVIQRVSSARVEVDGEITGAIERGLLVYLGVGIGDGPKDRAYLLDKILNARIFENLEGKFDRSVLDVGGELLVVSQFTLYGDLRRGRRPSFDGALRPEEAEAMYEAFVHEARARGVGVATGRFRAHMHVSSVNDGPVTLWLDTAKAAD</sequence>
<comment type="catalytic activity">
    <reaction evidence="2">
        <text>a D-aminoacyl-tRNA + H2O = a tRNA + a D-alpha-amino acid + H(+)</text>
        <dbReference type="Rhea" id="RHEA:13953"/>
        <dbReference type="Rhea" id="RHEA-COMP:10123"/>
        <dbReference type="Rhea" id="RHEA-COMP:10124"/>
        <dbReference type="ChEBI" id="CHEBI:15377"/>
        <dbReference type="ChEBI" id="CHEBI:15378"/>
        <dbReference type="ChEBI" id="CHEBI:59871"/>
        <dbReference type="ChEBI" id="CHEBI:78442"/>
        <dbReference type="ChEBI" id="CHEBI:79333"/>
        <dbReference type="EC" id="3.1.1.96"/>
    </reaction>
</comment>
<dbReference type="Proteomes" id="UP001370348">
    <property type="component" value="Chromosome"/>
</dbReference>
<protein>
    <recommendedName>
        <fullName evidence="2">D-aminoacyl-tRNA deacylase</fullName>
        <shortName evidence="2">DTD</shortName>
        <ecNumber evidence="2">3.1.1.96</ecNumber>
    </recommendedName>
    <alternativeName>
        <fullName evidence="2">Gly-tRNA(Ala) deacylase</fullName>
        <ecNumber evidence="2">3.1.1.-</ecNumber>
    </alternativeName>
</protein>
<proteinExistence type="inferred from homology"/>
<dbReference type="InterPro" id="IPR003732">
    <property type="entry name" value="Daa-tRNA_deacyls_DTD"/>
</dbReference>
<evidence type="ECO:0000313" key="4">
    <source>
        <dbReference type="Proteomes" id="UP001370348"/>
    </source>
</evidence>
<dbReference type="SUPFAM" id="SSF69500">
    <property type="entry name" value="DTD-like"/>
    <property type="match status" value="1"/>
</dbReference>
<dbReference type="Pfam" id="PF02580">
    <property type="entry name" value="Tyr_Deacylase"/>
    <property type="match status" value="1"/>
</dbReference>
<dbReference type="PANTHER" id="PTHR10472:SF5">
    <property type="entry name" value="D-AMINOACYL-TRNA DEACYLASE 1"/>
    <property type="match status" value="1"/>
</dbReference>
<keyword evidence="2 3" id="KW-0378">Hydrolase</keyword>
<name>A0ABZ2LUG0_9BACT</name>
<keyword evidence="4" id="KW-1185">Reference proteome</keyword>
<dbReference type="NCBIfam" id="TIGR00256">
    <property type="entry name" value="D-aminoacyl-tRNA deacylase"/>
    <property type="match status" value="1"/>
</dbReference>
<comment type="subcellular location">
    <subcellularLocation>
        <location evidence="2">Cytoplasm</location>
    </subcellularLocation>
</comment>
<comment type="domain">
    <text evidence="2">A Gly-cisPro motif from one monomer fits into the active site of the other monomer to allow specific chiral rejection of L-amino acids.</text>
</comment>